<reference evidence="1" key="2">
    <citation type="journal article" date="2020" name="Nat. Commun.">
        <title>Large-scale genome sequencing of mycorrhizal fungi provides insights into the early evolution of symbiotic traits.</title>
        <authorList>
            <person name="Miyauchi S."/>
            <person name="Kiss E."/>
            <person name="Kuo A."/>
            <person name="Drula E."/>
            <person name="Kohler A."/>
            <person name="Sanchez-Garcia M."/>
            <person name="Morin E."/>
            <person name="Andreopoulos B."/>
            <person name="Barry K.W."/>
            <person name="Bonito G."/>
            <person name="Buee M."/>
            <person name="Carver A."/>
            <person name="Chen C."/>
            <person name="Cichocki N."/>
            <person name="Clum A."/>
            <person name="Culley D."/>
            <person name="Crous P.W."/>
            <person name="Fauchery L."/>
            <person name="Girlanda M."/>
            <person name="Hayes R.D."/>
            <person name="Keri Z."/>
            <person name="LaButti K."/>
            <person name="Lipzen A."/>
            <person name="Lombard V."/>
            <person name="Magnuson J."/>
            <person name="Maillard F."/>
            <person name="Murat C."/>
            <person name="Nolan M."/>
            <person name="Ohm R.A."/>
            <person name="Pangilinan J."/>
            <person name="Pereira M.F."/>
            <person name="Perotto S."/>
            <person name="Peter M."/>
            <person name="Pfister S."/>
            <person name="Riley R."/>
            <person name="Sitrit Y."/>
            <person name="Stielow J.B."/>
            <person name="Szollosi G."/>
            <person name="Zifcakova L."/>
            <person name="Stursova M."/>
            <person name="Spatafora J.W."/>
            <person name="Tedersoo L."/>
            <person name="Vaario L.M."/>
            <person name="Yamada A."/>
            <person name="Yan M."/>
            <person name="Wang P."/>
            <person name="Xu J."/>
            <person name="Bruns T."/>
            <person name="Baldrian P."/>
            <person name="Vilgalys R."/>
            <person name="Dunand C."/>
            <person name="Henrissat B."/>
            <person name="Grigoriev I.V."/>
            <person name="Hibbett D."/>
            <person name="Nagy L.G."/>
            <person name="Martin F.M."/>
        </authorList>
    </citation>
    <scope>NUCLEOTIDE SEQUENCE</scope>
    <source>
        <strain evidence="1">BED1</strain>
    </source>
</reference>
<reference evidence="1" key="1">
    <citation type="submission" date="2019-10" db="EMBL/GenBank/DDBJ databases">
        <authorList>
            <consortium name="DOE Joint Genome Institute"/>
            <person name="Kuo A."/>
            <person name="Miyauchi S."/>
            <person name="Kiss E."/>
            <person name="Drula E."/>
            <person name="Kohler A."/>
            <person name="Sanchez-Garcia M."/>
            <person name="Andreopoulos B."/>
            <person name="Barry K.W."/>
            <person name="Bonito G."/>
            <person name="Buee M."/>
            <person name="Carver A."/>
            <person name="Chen C."/>
            <person name="Cichocki N."/>
            <person name="Clum A."/>
            <person name="Culley D."/>
            <person name="Crous P.W."/>
            <person name="Fauchery L."/>
            <person name="Girlanda M."/>
            <person name="Hayes R."/>
            <person name="Keri Z."/>
            <person name="LaButti K."/>
            <person name="Lipzen A."/>
            <person name="Lombard V."/>
            <person name="Magnuson J."/>
            <person name="Maillard F."/>
            <person name="Morin E."/>
            <person name="Murat C."/>
            <person name="Nolan M."/>
            <person name="Ohm R."/>
            <person name="Pangilinan J."/>
            <person name="Pereira M."/>
            <person name="Perotto S."/>
            <person name="Peter M."/>
            <person name="Riley R."/>
            <person name="Sitrit Y."/>
            <person name="Stielow B."/>
            <person name="Szollosi G."/>
            <person name="Zifcakova L."/>
            <person name="Stursova M."/>
            <person name="Spatafora J.W."/>
            <person name="Tedersoo L."/>
            <person name="Vaario L.-M."/>
            <person name="Yamada A."/>
            <person name="Yan M."/>
            <person name="Wang P."/>
            <person name="Xu J."/>
            <person name="Bruns T."/>
            <person name="Baldrian P."/>
            <person name="Vilgalys R."/>
            <person name="Henrissat B."/>
            <person name="Grigoriev I.V."/>
            <person name="Hibbett D."/>
            <person name="Nagy L.G."/>
            <person name="Martin F.M."/>
        </authorList>
    </citation>
    <scope>NUCLEOTIDE SEQUENCE</scope>
    <source>
        <strain evidence="1">BED1</strain>
    </source>
</reference>
<organism evidence="1 2">
    <name type="scientific">Boletus edulis BED1</name>
    <dbReference type="NCBI Taxonomy" id="1328754"/>
    <lineage>
        <taxon>Eukaryota</taxon>
        <taxon>Fungi</taxon>
        <taxon>Dikarya</taxon>
        <taxon>Basidiomycota</taxon>
        <taxon>Agaricomycotina</taxon>
        <taxon>Agaricomycetes</taxon>
        <taxon>Agaricomycetidae</taxon>
        <taxon>Boletales</taxon>
        <taxon>Boletineae</taxon>
        <taxon>Boletaceae</taxon>
        <taxon>Boletoideae</taxon>
        <taxon>Boletus</taxon>
    </lineage>
</organism>
<keyword evidence="2" id="KW-1185">Reference proteome</keyword>
<dbReference type="AlphaFoldDB" id="A0AAD4BD99"/>
<gene>
    <name evidence="1" type="ORF">L210DRAFT_3654256</name>
</gene>
<comment type="caution">
    <text evidence="1">The sequence shown here is derived from an EMBL/GenBank/DDBJ whole genome shotgun (WGS) entry which is preliminary data.</text>
</comment>
<name>A0AAD4BD99_BOLED</name>
<evidence type="ECO:0000313" key="2">
    <source>
        <dbReference type="Proteomes" id="UP001194468"/>
    </source>
</evidence>
<protein>
    <submittedName>
        <fullName evidence="1">Uncharacterized protein</fullName>
    </submittedName>
</protein>
<dbReference type="EMBL" id="WHUW01000131">
    <property type="protein sequence ID" value="KAF8422154.1"/>
    <property type="molecule type" value="Genomic_DNA"/>
</dbReference>
<accession>A0AAD4BD99</accession>
<sequence length="129" mass="13790">MALASAVLAQDLFIASPPPYTILAAGSQVTVQLVEKSLHNRADVSIGIQYCKSESECPDVLQDLGQILYTGPYTPGHHEDADYAYQNMTVTIPSTWHSGLAQLGAVVIWGFGDGQDDAARVILNVVSSK</sequence>
<dbReference type="Proteomes" id="UP001194468">
    <property type="component" value="Unassembled WGS sequence"/>
</dbReference>
<proteinExistence type="predicted"/>
<evidence type="ECO:0000313" key="1">
    <source>
        <dbReference type="EMBL" id="KAF8422154.1"/>
    </source>
</evidence>